<evidence type="ECO:0000259" key="8">
    <source>
        <dbReference type="PROSITE" id="PS51935"/>
    </source>
</evidence>
<evidence type="ECO:0000256" key="3">
    <source>
        <dbReference type="ARBA" id="ARBA00022729"/>
    </source>
</evidence>
<dbReference type="STRING" id="1503961.SAMN05421736_11960"/>
<gene>
    <name evidence="9" type="ORF">SAMN05421736_11960</name>
</gene>
<dbReference type="Pfam" id="PF00877">
    <property type="entry name" value="NLPC_P60"/>
    <property type="match status" value="1"/>
</dbReference>
<dbReference type="InterPro" id="IPR036582">
    <property type="entry name" value="Mao_N_sf"/>
</dbReference>
<keyword evidence="5" id="KW-0378">Hydrolase</keyword>
<dbReference type="InterPro" id="IPR000064">
    <property type="entry name" value="NLP_P60_dom"/>
</dbReference>
<dbReference type="InterPro" id="IPR038765">
    <property type="entry name" value="Papain-like_cys_pep_sf"/>
</dbReference>
<evidence type="ECO:0000256" key="5">
    <source>
        <dbReference type="ARBA" id="ARBA00022801"/>
    </source>
</evidence>
<dbReference type="Pfam" id="PF07833">
    <property type="entry name" value="Cu_amine_oxidN1"/>
    <property type="match status" value="1"/>
</dbReference>
<dbReference type="AlphaFoldDB" id="A0A1H3U8I6"/>
<evidence type="ECO:0000256" key="6">
    <source>
        <dbReference type="ARBA" id="ARBA00022807"/>
    </source>
</evidence>
<keyword evidence="2" id="KW-0645">Protease</keyword>
<feature type="domain" description="LysM" evidence="7">
    <location>
        <begin position="154"/>
        <end position="197"/>
    </location>
</feature>
<dbReference type="InterPro" id="IPR018392">
    <property type="entry name" value="LysM"/>
</dbReference>
<dbReference type="PANTHER" id="PTHR47053:SF1">
    <property type="entry name" value="MUREIN DD-ENDOPEPTIDASE MEPH-RELATED"/>
    <property type="match status" value="1"/>
</dbReference>
<dbReference type="InterPro" id="IPR036779">
    <property type="entry name" value="LysM_dom_sf"/>
</dbReference>
<dbReference type="OrthoDB" id="9813368at2"/>
<proteinExistence type="inferred from homology"/>
<evidence type="ECO:0000256" key="2">
    <source>
        <dbReference type="ARBA" id="ARBA00022670"/>
    </source>
</evidence>
<accession>A0A1H3U8I6</accession>
<keyword evidence="3" id="KW-0732">Signal</keyword>
<keyword evidence="4" id="KW-0677">Repeat</keyword>
<dbReference type="SUPFAM" id="SSF55383">
    <property type="entry name" value="Copper amine oxidase, domain N"/>
    <property type="match status" value="1"/>
</dbReference>
<dbReference type="Gene3D" id="3.10.350.10">
    <property type="entry name" value="LysM domain"/>
    <property type="match status" value="1"/>
</dbReference>
<reference evidence="10" key="1">
    <citation type="submission" date="2016-10" db="EMBL/GenBank/DDBJ databases">
        <authorList>
            <person name="Varghese N."/>
            <person name="Submissions S."/>
        </authorList>
    </citation>
    <scope>NUCLEOTIDE SEQUENCE [LARGE SCALE GENOMIC DNA]</scope>
    <source>
        <strain evidence="10">SP</strain>
    </source>
</reference>
<dbReference type="SMART" id="SM00257">
    <property type="entry name" value="LysM"/>
    <property type="match status" value="1"/>
</dbReference>
<dbReference type="PROSITE" id="PS51782">
    <property type="entry name" value="LYSM"/>
    <property type="match status" value="1"/>
</dbReference>
<dbReference type="SUPFAM" id="SSF54106">
    <property type="entry name" value="LysM domain"/>
    <property type="match status" value="1"/>
</dbReference>
<name>A0A1H3U8I6_9BACI</name>
<organism evidence="9 10">
    <name type="scientific">Evansella caseinilytica</name>
    <dbReference type="NCBI Taxonomy" id="1503961"/>
    <lineage>
        <taxon>Bacteria</taxon>
        <taxon>Bacillati</taxon>
        <taxon>Bacillota</taxon>
        <taxon>Bacilli</taxon>
        <taxon>Bacillales</taxon>
        <taxon>Bacillaceae</taxon>
        <taxon>Evansella</taxon>
    </lineage>
</organism>
<evidence type="ECO:0000313" key="10">
    <source>
        <dbReference type="Proteomes" id="UP000198935"/>
    </source>
</evidence>
<protein>
    <submittedName>
        <fullName evidence="9">Peptidoglycan endopeptidase LytE</fullName>
    </submittedName>
</protein>
<dbReference type="InterPro" id="IPR012854">
    <property type="entry name" value="Cu_amine_oxidase-like_N"/>
</dbReference>
<dbReference type="GO" id="GO:0008234">
    <property type="term" value="F:cysteine-type peptidase activity"/>
    <property type="evidence" value="ECO:0007669"/>
    <property type="project" value="UniProtKB-KW"/>
</dbReference>
<dbReference type="Gene3D" id="3.90.1720.10">
    <property type="entry name" value="endopeptidase domain like (from Nostoc punctiforme)"/>
    <property type="match status" value="1"/>
</dbReference>
<dbReference type="PANTHER" id="PTHR47053">
    <property type="entry name" value="MUREIN DD-ENDOPEPTIDASE MEPH-RELATED"/>
    <property type="match status" value="1"/>
</dbReference>
<dbReference type="SUPFAM" id="SSF54001">
    <property type="entry name" value="Cysteine proteinases"/>
    <property type="match status" value="1"/>
</dbReference>
<dbReference type="PROSITE" id="PS51935">
    <property type="entry name" value="NLPC_P60"/>
    <property type="match status" value="1"/>
</dbReference>
<sequence length="353" mass="38956">MEKRNILSLRVFFVCLLAMLMMIQGVAAAPAKAYERVPTAGVAINGKMVNGIDPIRLDGHYYVPFTELARILGYNDIRFESQTKTYQVTDGSTVVRTTMGGTLARRGNEYINVQPPRWINETAYVPLNGASALFNANIYFKPENGSVQIEKPATKYRIQPGDTLSQIAKSHHTTVQALKSANQLTGDLIYAGQLLKLPPSGQAKEMEPIDEHRRVEETNPAPAADLRNSIVAEAKKYLGAGYKFGATLNEAPNLFDCSSYTMHVFAQHGISLPRTSREQAALGTTVTSFQPGDLVFFTTPDLYSDGRVGHLGIYIGNGDMIHASSSRGVHIAENFMNIGYWKDNYLFAKRVIE</sequence>
<dbReference type="InterPro" id="IPR051202">
    <property type="entry name" value="Peptidase_C40"/>
</dbReference>
<evidence type="ECO:0000259" key="7">
    <source>
        <dbReference type="PROSITE" id="PS51782"/>
    </source>
</evidence>
<comment type="similarity">
    <text evidence="1">Belongs to the peptidase C40 family.</text>
</comment>
<dbReference type="Pfam" id="PF01476">
    <property type="entry name" value="LysM"/>
    <property type="match status" value="1"/>
</dbReference>
<evidence type="ECO:0000313" key="9">
    <source>
        <dbReference type="EMBL" id="SDZ58744.1"/>
    </source>
</evidence>
<evidence type="ECO:0000256" key="1">
    <source>
        <dbReference type="ARBA" id="ARBA00007074"/>
    </source>
</evidence>
<keyword evidence="10" id="KW-1185">Reference proteome</keyword>
<keyword evidence="6" id="KW-0788">Thiol protease</keyword>
<dbReference type="CDD" id="cd00118">
    <property type="entry name" value="LysM"/>
    <property type="match status" value="1"/>
</dbReference>
<evidence type="ECO:0000256" key="4">
    <source>
        <dbReference type="ARBA" id="ARBA00022737"/>
    </source>
</evidence>
<feature type="domain" description="NlpC/P60" evidence="8">
    <location>
        <begin position="224"/>
        <end position="352"/>
    </location>
</feature>
<dbReference type="Proteomes" id="UP000198935">
    <property type="component" value="Unassembled WGS sequence"/>
</dbReference>
<dbReference type="EMBL" id="FNPI01000019">
    <property type="protein sequence ID" value="SDZ58744.1"/>
    <property type="molecule type" value="Genomic_DNA"/>
</dbReference>
<dbReference type="GO" id="GO:0006508">
    <property type="term" value="P:proteolysis"/>
    <property type="evidence" value="ECO:0007669"/>
    <property type="project" value="UniProtKB-KW"/>
</dbReference>